<evidence type="ECO:0000313" key="5">
    <source>
        <dbReference type="EMBL" id="SHI01148.1"/>
    </source>
</evidence>
<dbReference type="RefSeq" id="WP_073340630.1">
    <property type="nucleotide sequence ID" value="NZ_FQXM01000032.1"/>
</dbReference>
<feature type="domain" description="HTH gntR-type" evidence="4">
    <location>
        <begin position="11"/>
        <end position="79"/>
    </location>
</feature>
<dbReference type="InterPro" id="IPR000524">
    <property type="entry name" value="Tscrpt_reg_HTH_GntR"/>
</dbReference>
<dbReference type="GO" id="GO:0003700">
    <property type="term" value="F:DNA-binding transcription factor activity"/>
    <property type="evidence" value="ECO:0007669"/>
    <property type="project" value="InterPro"/>
</dbReference>
<gene>
    <name evidence="5" type="ORF">SAMN02745207_03798</name>
</gene>
<dbReference type="InterPro" id="IPR036390">
    <property type="entry name" value="WH_DNA-bd_sf"/>
</dbReference>
<dbReference type="OrthoDB" id="9801546at2"/>
<dbReference type="SUPFAM" id="SSF46785">
    <property type="entry name" value="Winged helix' DNA-binding domain"/>
    <property type="match status" value="1"/>
</dbReference>
<dbReference type="PANTHER" id="PTHR38445">
    <property type="entry name" value="HTH-TYPE TRANSCRIPTIONAL REPRESSOR YTRA"/>
    <property type="match status" value="1"/>
</dbReference>
<dbReference type="STRING" id="1121316.SAMN02745207_03798"/>
<accession>A0A1M5XNM2</accession>
<dbReference type="SMART" id="SM00345">
    <property type="entry name" value="HTH_GNTR"/>
    <property type="match status" value="1"/>
</dbReference>
<protein>
    <submittedName>
        <fullName evidence="5">GntR family transcriptional regulator</fullName>
    </submittedName>
</protein>
<organism evidence="5 6">
    <name type="scientific">Clostridium grantii DSM 8605</name>
    <dbReference type="NCBI Taxonomy" id="1121316"/>
    <lineage>
        <taxon>Bacteria</taxon>
        <taxon>Bacillati</taxon>
        <taxon>Bacillota</taxon>
        <taxon>Clostridia</taxon>
        <taxon>Eubacteriales</taxon>
        <taxon>Clostridiaceae</taxon>
        <taxon>Clostridium</taxon>
    </lineage>
</organism>
<evidence type="ECO:0000256" key="2">
    <source>
        <dbReference type="ARBA" id="ARBA00023125"/>
    </source>
</evidence>
<dbReference type="GO" id="GO:0003677">
    <property type="term" value="F:DNA binding"/>
    <property type="evidence" value="ECO:0007669"/>
    <property type="project" value="UniProtKB-KW"/>
</dbReference>
<evidence type="ECO:0000313" key="6">
    <source>
        <dbReference type="Proteomes" id="UP000184447"/>
    </source>
</evidence>
<evidence type="ECO:0000256" key="3">
    <source>
        <dbReference type="ARBA" id="ARBA00023163"/>
    </source>
</evidence>
<keyword evidence="2" id="KW-0238">DNA-binding</keyword>
<dbReference type="AlphaFoldDB" id="A0A1M5XNM2"/>
<evidence type="ECO:0000259" key="4">
    <source>
        <dbReference type="PROSITE" id="PS50949"/>
    </source>
</evidence>
<keyword evidence="6" id="KW-1185">Reference proteome</keyword>
<dbReference type="EMBL" id="FQXM01000032">
    <property type="protein sequence ID" value="SHI01148.1"/>
    <property type="molecule type" value="Genomic_DNA"/>
</dbReference>
<evidence type="ECO:0000256" key="1">
    <source>
        <dbReference type="ARBA" id="ARBA00023015"/>
    </source>
</evidence>
<keyword evidence="1" id="KW-0805">Transcription regulation</keyword>
<dbReference type="Gene3D" id="1.10.10.10">
    <property type="entry name" value="Winged helix-like DNA-binding domain superfamily/Winged helix DNA-binding domain"/>
    <property type="match status" value="1"/>
</dbReference>
<dbReference type="Pfam" id="PF00392">
    <property type="entry name" value="GntR"/>
    <property type="match status" value="1"/>
</dbReference>
<proteinExistence type="predicted"/>
<dbReference type="CDD" id="cd07377">
    <property type="entry name" value="WHTH_GntR"/>
    <property type="match status" value="1"/>
</dbReference>
<reference evidence="5 6" key="1">
    <citation type="submission" date="2016-11" db="EMBL/GenBank/DDBJ databases">
        <authorList>
            <person name="Jaros S."/>
            <person name="Januszkiewicz K."/>
            <person name="Wedrychowicz H."/>
        </authorList>
    </citation>
    <scope>NUCLEOTIDE SEQUENCE [LARGE SCALE GENOMIC DNA]</scope>
    <source>
        <strain evidence="5 6">DSM 8605</strain>
    </source>
</reference>
<sequence>MNISIDYSSDLPMYEQIKLSIKESILTGKLNYNDALPSVRQLAKELNVSTITTKRAYQELEYENLTYSISGKGTFVNKINIKDLLAEKKLKLMQNYIIETEKLKEIGLNKVDVIRIIEKIYGEEK</sequence>
<dbReference type="InterPro" id="IPR036388">
    <property type="entry name" value="WH-like_DNA-bd_sf"/>
</dbReference>
<dbReference type="Proteomes" id="UP000184447">
    <property type="component" value="Unassembled WGS sequence"/>
</dbReference>
<dbReference type="PANTHER" id="PTHR38445:SF7">
    <property type="entry name" value="GNTR-FAMILY TRANSCRIPTIONAL REGULATOR"/>
    <property type="match status" value="1"/>
</dbReference>
<dbReference type="PROSITE" id="PS50949">
    <property type="entry name" value="HTH_GNTR"/>
    <property type="match status" value="1"/>
</dbReference>
<name>A0A1M5XNM2_9CLOT</name>
<keyword evidence="3" id="KW-0804">Transcription</keyword>